<accession>A0A3L6Q2B4</accession>
<evidence type="ECO:0000313" key="2">
    <source>
        <dbReference type="EMBL" id="RLM69291.1"/>
    </source>
</evidence>
<dbReference type="Proteomes" id="UP000275267">
    <property type="component" value="Unassembled WGS sequence"/>
</dbReference>
<sequence length="93" mass="10108">MAQGGDSGARYRATAHALRTIYAEEEGRVLWKGLLPGSCGSRPAARCVGGDGPGHRAPQFALGSRRPRRHRVDHREPASPLRGGAAPPRRRRY</sequence>
<name>A0A3L6Q2B4_PANMI</name>
<dbReference type="EMBL" id="PQIB02000014">
    <property type="protein sequence ID" value="RLM69291.1"/>
    <property type="molecule type" value="Genomic_DNA"/>
</dbReference>
<evidence type="ECO:0000256" key="1">
    <source>
        <dbReference type="SAM" id="MobiDB-lite"/>
    </source>
</evidence>
<keyword evidence="3" id="KW-1185">Reference proteome</keyword>
<comment type="caution">
    <text evidence="2">The sequence shown here is derived from an EMBL/GenBank/DDBJ whole genome shotgun (WGS) entry which is preliminary data.</text>
</comment>
<proteinExistence type="predicted"/>
<reference evidence="3" key="1">
    <citation type="journal article" date="2019" name="Nat. Commun.">
        <title>The genome of broomcorn millet.</title>
        <authorList>
            <person name="Zou C."/>
            <person name="Miki D."/>
            <person name="Li D."/>
            <person name="Tang Q."/>
            <person name="Xiao L."/>
            <person name="Rajput S."/>
            <person name="Deng P."/>
            <person name="Jia W."/>
            <person name="Huang R."/>
            <person name="Zhang M."/>
            <person name="Sun Y."/>
            <person name="Hu J."/>
            <person name="Fu X."/>
            <person name="Schnable P.S."/>
            <person name="Li F."/>
            <person name="Zhang H."/>
            <person name="Feng B."/>
            <person name="Zhu X."/>
            <person name="Liu R."/>
            <person name="Schnable J.C."/>
            <person name="Zhu J.-K."/>
            <person name="Zhang H."/>
        </authorList>
    </citation>
    <scope>NUCLEOTIDE SEQUENCE [LARGE SCALE GENOMIC DNA]</scope>
</reference>
<feature type="region of interest" description="Disordered" evidence="1">
    <location>
        <begin position="49"/>
        <end position="93"/>
    </location>
</feature>
<dbReference type="AlphaFoldDB" id="A0A3L6Q2B4"/>
<dbReference type="OrthoDB" id="1924968at2759"/>
<protein>
    <submittedName>
        <fullName evidence="2">Uncharacterized protein</fullName>
    </submittedName>
</protein>
<organism evidence="2 3">
    <name type="scientific">Panicum miliaceum</name>
    <name type="common">Proso millet</name>
    <name type="synonym">Broomcorn millet</name>
    <dbReference type="NCBI Taxonomy" id="4540"/>
    <lineage>
        <taxon>Eukaryota</taxon>
        <taxon>Viridiplantae</taxon>
        <taxon>Streptophyta</taxon>
        <taxon>Embryophyta</taxon>
        <taxon>Tracheophyta</taxon>
        <taxon>Spermatophyta</taxon>
        <taxon>Magnoliopsida</taxon>
        <taxon>Liliopsida</taxon>
        <taxon>Poales</taxon>
        <taxon>Poaceae</taxon>
        <taxon>PACMAD clade</taxon>
        <taxon>Panicoideae</taxon>
        <taxon>Panicodae</taxon>
        <taxon>Paniceae</taxon>
        <taxon>Panicinae</taxon>
        <taxon>Panicum</taxon>
        <taxon>Panicum sect. Panicum</taxon>
    </lineage>
</organism>
<gene>
    <name evidence="2" type="ORF">C2845_PM17G03640</name>
</gene>
<evidence type="ECO:0000313" key="3">
    <source>
        <dbReference type="Proteomes" id="UP000275267"/>
    </source>
</evidence>